<protein>
    <recommendedName>
        <fullName evidence="4">Tubby C-terminal domain-containing protein</fullName>
    </recommendedName>
</protein>
<dbReference type="PRINTS" id="PR01573">
    <property type="entry name" value="SUPERTUBBY"/>
</dbReference>
<feature type="compositionally biased region" description="Basic and acidic residues" evidence="3">
    <location>
        <begin position="293"/>
        <end position="309"/>
    </location>
</feature>
<evidence type="ECO:0000259" key="4">
    <source>
        <dbReference type="Pfam" id="PF01167"/>
    </source>
</evidence>
<evidence type="ECO:0000313" key="6">
    <source>
        <dbReference type="Proteomes" id="UP001209570"/>
    </source>
</evidence>
<feature type="compositionally biased region" description="Acidic residues" evidence="3">
    <location>
        <begin position="314"/>
        <end position="339"/>
    </location>
</feature>
<accession>A0AAD5Q3T8</accession>
<dbReference type="CDD" id="cd14688">
    <property type="entry name" value="bZIP_YAP"/>
    <property type="match status" value="1"/>
</dbReference>
<dbReference type="SUPFAM" id="SSF54518">
    <property type="entry name" value="Tubby C-terminal domain-like"/>
    <property type="match status" value="1"/>
</dbReference>
<feature type="compositionally biased region" description="Acidic residues" evidence="3">
    <location>
        <begin position="523"/>
        <end position="533"/>
    </location>
</feature>
<dbReference type="EMBL" id="JAKCXM010000336">
    <property type="protein sequence ID" value="KAJ0395590.1"/>
    <property type="molecule type" value="Genomic_DNA"/>
</dbReference>
<feature type="compositionally biased region" description="Acidic residues" evidence="3">
    <location>
        <begin position="363"/>
        <end position="375"/>
    </location>
</feature>
<organism evidence="5 6">
    <name type="scientific">Pythium insidiosum</name>
    <name type="common">Pythiosis disease agent</name>
    <dbReference type="NCBI Taxonomy" id="114742"/>
    <lineage>
        <taxon>Eukaryota</taxon>
        <taxon>Sar</taxon>
        <taxon>Stramenopiles</taxon>
        <taxon>Oomycota</taxon>
        <taxon>Peronosporomycetes</taxon>
        <taxon>Pythiales</taxon>
        <taxon>Pythiaceae</taxon>
        <taxon>Pythium</taxon>
    </lineage>
</organism>
<name>A0AAD5Q3T8_PYTIN</name>
<dbReference type="Proteomes" id="UP001209570">
    <property type="component" value="Unassembled WGS sequence"/>
</dbReference>
<feature type="region of interest" description="Disordered" evidence="3">
    <location>
        <begin position="17"/>
        <end position="72"/>
    </location>
</feature>
<keyword evidence="2" id="KW-0175">Coiled coil</keyword>
<feature type="compositionally biased region" description="Basic and acidic residues" evidence="3">
    <location>
        <begin position="57"/>
        <end position="67"/>
    </location>
</feature>
<dbReference type="PANTHER" id="PTHR16517:SF7">
    <property type="entry name" value="PROTEIN KING TUBBY"/>
    <property type="match status" value="1"/>
</dbReference>
<proteinExistence type="inferred from homology"/>
<dbReference type="AlphaFoldDB" id="A0AAD5Q3T8"/>
<comment type="caution">
    <text evidence="5">The sequence shown here is derived from an EMBL/GenBank/DDBJ whole genome shotgun (WGS) entry which is preliminary data.</text>
</comment>
<feature type="domain" description="Tubby C-terminal" evidence="4">
    <location>
        <begin position="461"/>
        <end position="741"/>
    </location>
</feature>
<evidence type="ECO:0000256" key="1">
    <source>
        <dbReference type="ARBA" id="ARBA00007129"/>
    </source>
</evidence>
<keyword evidence="6" id="KW-1185">Reference proteome</keyword>
<feature type="coiled-coil region" evidence="2">
    <location>
        <begin position="74"/>
        <end position="101"/>
    </location>
</feature>
<evidence type="ECO:0000256" key="3">
    <source>
        <dbReference type="SAM" id="MobiDB-lite"/>
    </source>
</evidence>
<dbReference type="Gene3D" id="3.20.90.10">
    <property type="entry name" value="Tubby Protein, Chain A"/>
    <property type="match status" value="2"/>
</dbReference>
<evidence type="ECO:0000313" key="5">
    <source>
        <dbReference type="EMBL" id="KAJ0395590.1"/>
    </source>
</evidence>
<feature type="compositionally biased region" description="Low complexity" evidence="3">
    <location>
        <begin position="31"/>
        <end position="40"/>
    </location>
</feature>
<dbReference type="InterPro" id="IPR025659">
    <property type="entry name" value="Tubby-like_C"/>
</dbReference>
<dbReference type="Pfam" id="PF01167">
    <property type="entry name" value="Tub"/>
    <property type="match status" value="1"/>
</dbReference>
<feature type="region of interest" description="Disordered" evidence="3">
    <location>
        <begin position="293"/>
        <end position="390"/>
    </location>
</feature>
<sequence>MADDLWSSFEELLSSRLREEQQQRHRRSTDADAATVAVVADADEPHKKPPKKKRVRIPTERRREQCRRNQARYRAKERERVAALESALATLRGQVARLATQQRALLRVVRLPDAAAQLVATHTTLFARGYRGVASPQRAQQLAFVAKHMSPLVRVGDKRGHNVLLEQALLFTTLFDDFHMALRRVDVVKRAHGRTVLRAAVTSTTRITPTSLEAVFPAVLPYAALRAKLTGARLSWDAAIEYEFDEASTIVGMDWTIDLIAAFCGLLTLEEIALVFQDARIVRESYIVTAPRPQEEEKPKKRECVEQEQRQQQTEEEQEQQEEEEEDAHADERLQDDDDYLRGDDSFGWERLPNGGTGGRGDDTEDDVADDELNDGGESVTSRGYHGQRFDDRQYRDLPKHEEPPSIAQKLLTRLASFVSSPTAAAALTRKSSFSAPPRSYDSYDVTFEKGPIGLELETDCEDSAVYLGEMVPNFIGTEFTILDHQQKRRNELGFIEYDTNVFGRVPNYMKVVFPKQPHQNDDDGDSDSETDHDEVSTVRPRAATTGSGMGSNNATFNTKNTMMDRNGTISERYRRIKQTRRLSIVERLRSFSLDDLDTTIEYAGTAIQAAWRDDDDQAGKDRAMRLKKLRASSTRDTSTPYGAVEQEDYDCDLLTFETKKPSWNEELGAWTLNFQGRVKMASKKNFLVVPEVGNDAMEAEFGEGKTYLRFGKVTKARFALDYQAPMSPIIALAIACSSFAHKIAVT</sequence>
<gene>
    <name evidence="5" type="ORF">P43SY_009251</name>
</gene>
<dbReference type="InterPro" id="IPR000007">
    <property type="entry name" value="Tubby_C"/>
</dbReference>
<feature type="region of interest" description="Disordered" evidence="3">
    <location>
        <begin position="515"/>
        <end position="563"/>
    </location>
</feature>
<evidence type="ECO:0000256" key="2">
    <source>
        <dbReference type="SAM" id="Coils"/>
    </source>
</evidence>
<comment type="similarity">
    <text evidence="1">Belongs to the TUB family.</text>
</comment>
<reference evidence="5" key="1">
    <citation type="submission" date="2021-12" db="EMBL/GenBank/DDBJ databases">
        <title>Prjna785345.</title>
        <authorList>
            <person name="Rujirawat T."/>
            <person name="Krajaejun T."/>
        </authorList>
    </citation>
    <scope>NUCLEOTIDE SEQUENCE</scope>
    <source>
        <strain evidence="5">Pi057C3</strain>
    </source>
</reference>
<dbReference type="PANTHER" id="PTHR16517">
    <property type="entry name" value="TUBBY-RELATED"/>
    <property type="match status" value="1"/>
</dbReference>
<feature type="compositionally biased region" description="Polar residues" evidence="3">
    <location>
        <begin position="545"/>
        <end position="563"/>
    </location>
</feature>